<keyword evidence="2" id="KW-1185">Reference proteome</keyword>
<reference evidence="1 2" key="1">
    <citation type="submission" date="2023-05" db="EMBL/GenBank/DDBJ databases">
        <title>B98-5 Cell Line De Novo Hybrid Assembly: An Optical Mapping Approach.</title>
        <authorList>
            <person name="Kananen K."/>
            <person name="Auerbach J.A."/>
            <person name="Kautto E."/>
            <person name="Blachly J.S."/>
        </authorList>
    </citation>
    <scope>NUCLEOTIDE SEQUENCE [LARGE SCALE GENOMIC DNA]</scope>
    <source>
        <strain evidence="1">B95-8</strain>
        <tissue evidence="1">Cell line</tissue>
    </source>
</reference>
<accession>A0ABQ9T9S5</accession>
<name>A0ABQ9T9S5_SAGOE</name>
<organism evidence="1 2">
    <name type="scientific">Saguinus oedipus</name>
    <name type="common">Cotton-top tamarin</name>
    <name type="synonym">Oedipomidas oedipus</name>
    <dbReference type="NCBI Taxonomy" id="9490"/>
    <lineage>
        <taxon>Eukaryota</taxon>
        <taxon>Metazoa</taxon>
        <taxon>Chordata</taxon>
        <taxon>Craniata</taxon>
        <taxon>Vertebrata</taxon>
        <taxon>Euteleostomi</taxon>
        <taxon>Mammalia</taxon>
        <taxon>Eutheria</taxon>
        <taxon>Euarchontoglires</taxon>
        <taxon>Primates</taxon>
        <taxon>Haplorrhini</taxon>
        <taxon>Platyrrhini</taxon>
        <taxon>Cebidae</taxon>
        <taxon>Callitrichinae</taxon>
        <taxon>Saguinus</taxon>
    </lineage>
</organism>
<dbReference type="Proteomes" id="UP001266305">
    <property type="component" value="Unassembled WGS sequence"/>
</dbReference>
<evidence type="ECO:0000313" key="2">
    <source>
        <dbReference type="Proteomes" id="UP001266305"/>
    </source>
</evidence>
<evidence type="ECO:0000313" key="1">
    <source>
        <dbReference type="EMBL" id="KAK2081456.1"/>
    </source>
</evidence>
<comment type="caution">
    <text evidence="1">The sequence shown here is derived from an EMBL/GenBank/DDBJ whole genome shotgun (WGS) entry which is preliminary data.</text>
</comment>
<gene>
    <name evidence="1" type="ORF">P7K49_040362</name>
</gene>
<protein>
    <submittedName>
        <fullName evidence="1">Uncharacterized protein</fullName>
    </submittedName>
</protein>
<proteinExistence type="predicted"/>
<sequence length="118" mass="13880">MSKHSSYQKRKAFTDFPFNILDYLWKLNAHVDNRSKAFSDFPFSTRVYLWTLNARIDNRSLYCYFVIGRNTAGNACFEISPQKAFSDFPFSTRVYLWTLNALIDNRSLNKRTAEKIEG</sequence>
<dbReference type="EMBL" id="JASSZA010000242">
    <property type="protein sequence ID" value="KAK2081456.1"/>
    <property type="molecule type" value="Genomic_DNA"/>
</dbReference>